<proteinExistence type="inferred from homology"/>
<accession>A0A8C9DFC4</accession>
<dbReference type="GO" id="GO:0042056">
    <property type="term" value="F:chemoattractant activity"/>
    <property type="evidence" value="ECO:0007669"/>
    <property type="project" value="TreeGrafter"/>
</dbReference>
<keyword evidence="5 7" id="KW-0732">Signal</keyword>
<organism evidence="8 9">
    <name type="scientific">Prolemur simus</name>
    <name type="common">Greater bamboo lemur</name>
    <name type="synonym">Hapalemur simus</name>
    <dbReference type="NCBI Taxonomy" id="1328070"/>
    <lineage>
        <taxon>Eukaryota</taxon>
        <taxon>Metazoa</taxon>
        <taxon>Chordata</taxon>
        <taxon>Craniata</taxon>
        <taxon>Vertebrata</taxon>
        <taxon>Euteleostomi</taxon>
        <taxon>Mammalia</taxon>
        <taxon>Eutheria</taxon>
        <taxon>Euarchontoglires</taxon>
        <taxon>Primates</taxon>
        <taxon>Strepsirrhini</taxon>
        <taxon>Lemuriformes</taxon>
        <taxon>Lemuridae</taxon>
        <taxon>Prolemur</taxon>
    </lineage>
</organism>
<dbReference type="Gene3D" id="3.10.360.10">
    <property type="entry name" value="Antimicrobial Peptide, Beta-defensin 2, Chain A"/>
    <property type="match status" value="1"/>
</dbReference>
<dbReference type="GO" id="GO:0042742">
    <property type="term" value="P:defense response to bacterium"/>
    <property type="evidence" value="ECO:0007669"/>
    <property type="project" value="TreeGrafter"/>
</dbReference>
<name>A0A8C9DFC4_PROSS</name>
<feature type="signal peptide" evidence="7">
    <location>
        <begin position="1"/>
        <end position="22"/>
    </location>
</feature>
<evidence type="ECO:0000256" key="1">
    <source>
        <dbReference type="ARBA" id="ARBA00002878"/>
    </source>
</evidence>
<evidence type="ECO:0000256" key="7">
    <source>
        <dbReference type="SAM" id="SignalP"/>
    </source>
</evidence>
<evidence type="ECO:0000256" key="3">
    <source>
        <dbReference type="ARBA" id="ARBA00007371"/>
    </source>
</evidence>
<reference evidence="8" key="1">
    <citation type="submission" date="2025-08" db="UniProtKB">
        <authorList>
            <consortium name="Ensembl"/>
        </authorList>
    </citation>
    <scope>IDENTIFICATION</scope>
</reference>
<dbReference type="GO" id="GO:0005615">
    <property type="term" value="C:extracellular space"/>
    <property type="evidence" value="ECO:0007669"/>
    <property type="project" value="TreeGrafter"/>
</dbReference>
<evidence type="ECO:0000256" key="4">
    <source>
        <dbReference type="ARBA" id="ARBA00022525"/>
    </source>
</evidence>
<reference evidence="8" key="2">
    <citation type="submission" date="2025-09" db="UniProtKB">
        <authorList>
            <consortium name="Ensembl"/>
        </authorList>
    </citation>
    <scope>IDENTIFICATION</scope>
</reference>
<dbReference type="Proteomes" id="UP000694414">
    <property type="component" value="Unplaced"/>
</dbReference>
<evidence type="ECO:0000256" key="6">
    <source>
        <dbReference type="ARBA" id="ARBA00023157"/>
    </source>
</evidence>
<dbReference type="GO" id="GO:0031731">
    <property type="term" value="F:CCR6 chemokine receptor binding"/>
    <property type="evidence" value="ECO:0007669"/>
    <property type="project" value="TreeGrafter"/>
</dbReference>
<evidence type="ECO:0000313" key="9">
    <source>
        <dbReference type="Proteomes" id="UP000694414"/>
    </source>
</evidence>
<evidence type="ECO:0000256" key="2">
    <source>
        <dbReference type="ARBA" id="ARBA00004613"/>
    </source>
</evidence>
<keyword evidence="9" id="KW-1185">Reference proteome</keyword>
<comment type="subcellular location">
    <subcellularLocation>
        <location evidence="2">Secreted</location>
    </subcellularLocation>
</comment>
<evidence type="ECO:0000313" key="8">
    <source>
        <dbReference type="Ensembl" id="ENSPSMP00000005117.1"/>
    </source>
</evidence>
<evidence type="ECO:0000256" key="5">
    <source>
        <dbReference type="ARBA" id="ARBA00022729"/>
    </source>
</evidence>
<dbReference type="GeneTree" id="ENSGT01150000287012"/>
<dbReference type="PANTHER" id="PTHR20515">
    <property type="entry name" value="BETA-DEFENSIN"/>
    <property type="match status" value="1"/>
</dbReference>
<keyword evidence="4" id="KW-0964">Secreted</keyword>
<dbReference type="PANTHER" id="PTHR20515:SF3">
    <property type="entry name" value="BETA-DEFENSIN 109B-RELATED"/>
    <property type="match status" value="1"/>
</dbReference>
<keyword evidence="6" id="KW-1015">Disulfide bond</keyword>
<protein>
    <submittedName>
        <fullName evidence="8">Uncharacterized protein</fullName>
    </submittedName>
</protein>
<sequence length="80" mass="9007">MRLRLLLSTLLLLLTLLPSGKSVTGHCLNLSGICRRDTCKVSEDIIAACRRRWKCCRVWWILIPIPTPVGCILFPKGCLT</sequence>
<comment type="function">
    <text evidence="1">Has antibacterial activity.</text>
</comment>
<dbReference type="GO" id="GO:0060326">
    <property type="term" value="P:cell chemotaxis"/>
    <property type="evidence" value="ECO:0007669"/>
    <property type="project" value="TreeGrafter"/>
</dbReference>
<comment type="similarity">
    <text evidence="3">Belongs to the beta-defensin family.</text>
</comment>
<dbReference type="AlphaFoldDB" id="A0A8C9DFC4"/>
<dbReference type="SUPFAM" id="SSF57392">
    <property type="entry name" value="Defensin-like"/>
    <property type="match status" value="1"/>
</dbReference>
<feature type="chain" id="PRO_5034373984" evidence="7">
    <location>
        <begin position="23"/>
        <end position="80"/>
    </location>
</feature>
<dbReference type="Ensembl" id="ENSPSMT00000006128.1">
    <property type="protein sequence ID" value="ENSPSMP00000005117.1"/>
    <property type="gene ID" value="ENSPSMG00000003973.1"/>
</dbReference>